<feature type="domain" description="Transglutaminase-like" evidence="3">
    <location>
        <begin position="451"/>
        <end position="520"/>
    </location>
</feature>
<dbReference type="InterPro" id="IPR038765">
    <property type="entry name" value="Papain-like_cys_pep_sf"/>
</dbReference>
<evidence type="ECO:0000259" key="3">
    <source>
        <dbReference type="SMART" id="SM00460"/>
    </source>
</evidence>
<feature type="transmembrane region" description="Helical" evidence="2">
    <location>
        <begin position="118"/>
        <end position="140"/>
    </location>
</feature>
<dbReference type="PANTHER" id="PTHR42736:SF1">
    <property type="entry name" value="PROTEIN-GLUTAMINE GAMMA-GLUTAMYLTRANSFERASE"/>
    <property type="match status" value="1"/>
</dbReference>
<feature type="transmembrane region" description="Helical" evidence="2">
    <location>
        <begin position="31"/>
        <end position="49"/>
    </location>
</feature>
<dbReference type="PANTHER" id="PTHR42736">
    <property type="entry name" value="PROTEIN-GLUTAMINE GAMMA-GLUTAMYLTRANSFERASE"/>
    <property type="match status" value="1"/>
</dbReference>
<feature type="region of interest" description="Disordered" evidence="1">
    <location>
        <begin position="518"/>
        <end position="570"/>
    </location>
</feature>
<feature type="transmembrane region" description="Helical" evidence="2">
    <location>
        <begin position="205"/>
        <end position="226"/>
    </location>
</feature>
<proteinExistence type="predicted"/>
<dbReference type="SMART" id="SM00460">
    <property type="entry name" value="TGc"/>
    <property type="match status" value="1"/>
</dbReference>
<dbReference type="Proteomes" id="UP001595699">
    <property type="component" value="Unassembled WGS sequence"/>
</dbReference>
<keyword evidence="2" id="KW-1133">Transmembrane helix</keyword>
<evidence type="ECO:0000313" key="4">
    <source>
        <dbReference type="EMBL" id="MFC3761054.1"/>
    </source>
</evidence>
<feature type="transmembrane region" description="Helical" evidence="2">
    <location>
        <begin position="575"/>
        <end position="595"/>
    </location>
</feature>
<dbReference type="InterPro" id="IPR052901">
    <property type="entry name" value="Bact_TGase-like"/>
</dbReference>
<organism evidence="4 5">
    <name type="scientific">Tenggerimyces flavus</name>
    <dbReference type="NCBI Taxonomy" id="1708749"/>
    <lineage>
        <taxon>Bacteria</taxon>
        <taxon>Bacillati</taxon>
        <taxon>Actinomycetota</taxon>
        <taxon>Actinomycetes</taxon>
        <taxon>Propionibacteriales</taxon>
        <taxon>Nocardioidaceae</taxon>
        <taxon>Tenggerimyces</taxon>
    </lineage>
</organism>
<reference evidence="5" key="1">
    <citation type="journal article" date="2019" name="Int. J. Syst. Evol. Microbiol.">
        <title>The Global Catalogue of Microorganisms (GCM) 10K type strain sequencing project: providing services to taxonomists for standard genome sequencing and annotation.</title>
        <authorList>
            <consortium name="The Broad Institute Genomics Platform"/>
            <consortium name="The Broad Institute Genome Sequencing Center for Infectious Disease"/>
            <person name="Wu L."/>
            <person name="Ma J."/>
        </authorList>
    </citation>
    <scope>NUCLEOTIDE SEQUENCE [LARGE SCALE GENOMIC DNA]</scope>
    <source>
        <strain evidence="5">CGMCC 4.7241</strain>
    </source>
</reference>
<dbReference type="SUPFAM" id="SSF54001">
    <property type="entry name" value="Cysteine proteinases"/>
    <property type="match status" value="1"/>
</dbReference>
<dbReference type="InterPro" id="IPR021878">
    <property type="entry name" value="TgpA_N"/>
</dbReference>
<evidence type="ECO:0000256" key="1">
    <source>
        <dbReference type="SAM" id="MobiDB-lite"/>
    </source>
</evidence>
<keyword evidence="5" id="KW-1185">Reference proteome</keyword>
<protein>
    <submittedName>
        <fullName evidence="4">TransglutaminaseTgpA domain-containing protein</fullName>
    </submittedName>
</protein>
<accession>A0ABV7Y9K2</accession>
<sequence length="723" mass="77014">MSRHLRSASVAAVATLLGSVALIPVHGGLSWFGPVLLTVAFVTATGIGLRQLRLPRPLVPLVQLVAVGWAYVLTCADEGIRYGVLPTVQAGQSLADRIGAGLHLMATSRTPLELDPDLIMLTAMGVGLVAIAVDCLTATYEQTAWSGLPLLVLYSVPTTTTRSAWSAIAFVPAAIGYILLLATESRHRLTGWGEVRADARTGRRIGALVIGVAIAVPVLVPTWGGITLPAEPQFGRGGVAVASDPIADLRRNLQRGEDVDLLRYTTTGPADYLRLVVLDEFSGGTWSVSDRSVRRGKLPPPPGLDPGVERRAATYRINTSRDFASSWLPVPYPASTIEAPIPWTYDHGTLDIAVDSGETGGIVYQAESLRLDHSAAQLGTAGAPREDVRRRYTALDGEVPAAVAQQAREIVDRAGATSAYEQAVALQNWFLREFTYDTSVVPDDGDALLAFLRDRRGYCEQFAATMAIMARQLGIPARVAVGFLPGDREGDTYVVSAHDAHAWPELYFEGHGWVRFEPTPRGAGTGTTDQPSPDPTSTAPTGGPVLPEAEDQRGREVTPVGPSGSNGGGGPSVPLLAGGLVVLLLAFPAVLRGLVRRSRLHRSEPGRLVDGVWAELADTMRDLGLGWDDATTPRATGRRLAALFPAARAAELDVLVRSVERARYARTPGAVDDLPAALTSVVGQLRVCRPPGRRLLARVFPASLVTRLGVGGPPRFGRKRRTT</sequence>
<dbReference type="InterPro" id="IPR002931">
    <property type="entry name" value="Transglutaminase-like"/>
</dbReference>
<evidence type="ECO:0000256" key="2">
    <source>
        <dbReference type="SAM" id="Phobius"/>
    </source>
</evidence>
<keyword evidence="2" id="KW-0812">Transmembrane</keyword>
<comment type="caution">
    <text evidence="4">The sequence shown here is derived from an EMBL/GenBank/DDBJ whole genome shotgun (WGS) entry which is preliminary data.</text>
</comment>
<dbReference type="Pfam" id="PF11992">
    <property type="entry name" value="TgpA_N"/>
    <property type="match status" value="1"/>
</dbReference>
<name>A0ABV7Y9K2_9ACTN</name>
<gene>
    <name evidence="4" type="ORF">ACFOUW_09390</name>
</gene>
<keyword evidence="2" id="KW-0472">Membrane</keyword>
<evidence type="ECO:0000313" key="5">
    <source>
        <dbReference type="Proteomes" id="UP001595699"/>
    </source>
</evidence>
<dbReference type="RefSeq" id="WP_205117278.1">
    <property type="nucleotide sequence ID" value="NZ_JAFBCM010000001.1"/>
</dbReference>
<dbReference type="EMBL" id="JBHRZH010000006">
    <property type="protein sequence ID" value="MFC3761054.1"/>
    <property type="molecule type" value="Genomic_DNA"/>
</dbReference>
<feature type="transmembrane region" description="Helical" evidence="2">
    <location>
        <begin position="164"/>
        <end position="184"/>
    </location>
</feature>
<dbReference type="Pfam" id="PF01841">
    <property type="entry name" value="Transglut_core"/>
    <property type="match status" value="1"/>
</dbReference>
<feature type="compositionally biased region" description="Low complexity" evidence="1">
    <location>
        <begin position="526"/>
        <end position="544"/>
    </location>
</feature>
<dbReference type="Gene3D" id="3.10.620.30">
    <property type="match status" value="1"/>
</dbReference>